<proteinExistence type="predicted"/>
<dbReference type="OrthoDB" id="4485313at2"/>
<gene>
    <name evidence="1" type="ORF">EDD27_0212</name>
</gene>
<evidence type="ECO:0000313" key="2">
    <source>
        <dbReference type="Proteomes" id="UP000284824"/>
    </source>
</evidence>
<evidence type="ECO:0000313" key="1">
    <source>
        <dbReference type="EMBL" id="RVX37922.1"/>
    </source>
</evidence>
<dbReference type="Proteomes" id="UP000284824">
    <property type="component" value="Unassembled WGS sequence"/>
</dbReference>
<comment type="caution">
    <text evidence="1">The sequence shown here is derived from an EMBL/GenBank/DDBJ whole genome shotgun (WGS) entry which is preliminary data.</text>
</comment>
<protein>
    <submittedName>
        <fullName evidence="1">Uncharacterized protein</fullName>
    </submittedName>
</protein>
<dbReference type="RefSeq" id="WP_127930635.1">
    <property type="nucleotide sequence ID" value="NZ_SAUN01000001.1"/>
</dbReference>
<organism evidence="1 2">
    <name type="scientific">Nonomuraea polychroma</name>
    <dbReference type="NCBI Taxonomy" id="46176"/>
    <lineage>
        <taxon>Bacteria</taxon>
        <taxon>Bacillati</taxon>
        <taxon>Actinomycetota</taxon>
        <taxon>Actinomycetes</taxon>
        <taxon>Streptosporangiales</taxon>
        <taxon>Streptosporangiaceae</taxon>
        <taxon>Nonomuraea</taxon>
    </lineage>
</organism>
<reference evidence="1 2" key="1">
    <citation type="submission" date="2019-01" db="EMBL/GenBank/DDBJ databases">
        <title>Sequencing the genomes of 1000 actinobacteria strains.</title>
        <authorList>
            <person name="Klenk H.-P."/>
        </authorList>
    </citation>
    <scope>NUCLEOTIDE SEQUENCE [LARGE SCALE GENOMIC DNA]</scope>
    <source>
        <strain evidence="1 2">DSM 43925</strain>
    </source>
</reference>
<keyword evidence="2" id="KW-1185">Reference proteome</keyword>
<dbReference type="AlphaFoldDB" id="A0A438LWR1"/>
<dbReference type="EMBL" id="SAUN01000001">
    <property type="protein sequence ID" value="RVX37922.1"/>
    <property type="molecule type" value="Genomic_DNA"/>
</dbReference>
<sequence>MQLPDFIAIDDDPTPYLNLAYQGAGRYGVRVHGRSHRLSPTMVARERGESYMLAVWPIDTAGTGGGN</sequence>
<name>A0A438LWR1_9ACTN</name>
<accession>A0A438LWR1</accession>